<feature type="signal peptide" evidence="4">
    <location>
        <begin position="1"/>
        <end position="23"/>
    </location>
</feature>
<dbReference type="AlphaFoldDB" id="A0A8T2LEZ7"/>
<gene>
    <name evidence="6" type="primary">CRP</name>
    <name evidence="6" type="ORF">AMEX_G16455</name>
</gene>
<keyword evidence="2" id="KW-0106">Calcium</keyword>
<name>A0A8T2LEZ7_ASTMX</name>
<evidence type="ECO:0000313" key="7">
    <source>
        <dbReference type="Proteomes" id="UP000752171"/>
    </source>
</evidence>
<accession>A0A8T2LEZ7</accession>
<proteinExistence type="predicted"/>
<dbReference type="Proteomes" id="UP000752171">
    <property type="component" value="Unassembled WGS sequence"/>
</dbReference>
<feature type="domain" description="Pentraxin (PTX)" evidence="5">
    <location>
        <begin position="31"/>
        <end position="222"/>
    </location>
</feature>
<dbReference type="InterPro" id="IPR001759">
    <property type="entry name" value="PTX_dom"/>
</dbReference>
<dbReference type="InterPro" id="IPR013320">
    <property type="entry name" value="ConA-like_dom_sf"/>
</dbReference>
<dbReference type="Pfam" id="PF00354">
    <property type="entry name" value="Pentaxin"/>
    <property type="match status" value="1"/>
</dbReference>
<comment type="caution">
    <text evidence="3">Lacks conserved residue(s) required for the propagation of feature annotation.</text>
</comment>
<evidence type="ECO:0000256" key="2">
    <source>
        <dbReference type="ARBA" id="ARBA00022837"/>
    </source>
</evidence>
<evidence type="ECO:0000313" key="6">
    <source>
        <dbReference type="EMBL" id="KAG9269417.1"/>
    </source>
</evidence>
<comment type="caution">
    <text evidence="6">The sequence shown here is derived from an EMBL/GenBank/DDBJ whole genome shotgun (WGS) entry which is preliminary data.</text>
</comment>
<sequence length="245" mass="28320">MAWSWFSVCFLALLSSEVVPGEAQTPSWISGNLQGMMFSVMNGGNVHFRSDNPANITGLTVCLRVLTKQQSYGIQLTLENQTDFVRLDGFPNSMHRLYVSGSSVSFDWYFSVASYVERWPWKNRCFTWESSSGMAQLWLDGTMSVRKGVARGQVFSGQVELSLYQFEGQLSDVYVWDRALSVQELFNFLYYNYNFPPSSILNWQWIQYSTSGYTVLEPKLVRPSSVKTHRRKKQKKDQALRRRIF</sequence>
<evidence type="ECO:0000256" key="4">
    <source>
        <dbReference type="SAM" id="SignalP"/>
    </source>
</evidence>
<keyword evidence="1" id="KW-0479">Metal-binding</keyword>
<keyword evidence="4" id="KW-0732">Signal</keyword>
<dbReference type="PANTHER" id="PTHR45869:SF8">
    <property type="entry name" value="LAMG-LIKE JELLYROLL FOLD DOMAIN-CONTAINING PROTEIN"/>
    <property type="match status" value="1"/>
</dbReference>
<feature type="chain" id="PRO_5035914604" evidence="4">
    <location>
        <begin position="24"/>
        <end position="245"/>
    </location>
</feature>
<evidence type="ECO:0000256" key="1">
    <source>
        <dbReference type="ARBA" id="ARBA00022723"/>
    </source>
</evidence>
<dbReference type="EMBL" id="JAICCE010000013">
    <property type="protein sequence ID" value="KAG9269417.1"/>
    <property type="molecule type" value="Genomic_DNA"/>
</dbReference>
<dbReference type="GO" id="GO:0046872">
    <property type="term" value="F:metal ion binding"/>
    <property type="evidence" value="ECO:0007669"/>
    <property type="project" value="UniProtKB-KW"/>
</dbReference>
<dbReference type="PROSITE" id="PS51828">
    <property type="entry name" value="PTX_2"/>
    <property type="match status" value="1"/>
</dbReference>
<dbReference type="Gene3D" id="2.60.120.200">
    <property type="match status" value="1"/>
</dbReference>
<dbReference type="SMART" id="SM00159">
    <property type="entry name" value="PTX"/>
    <property type="match status" value="1"/>
</dbReference>
<dbReference type="InterPro" id="IPR051005">
    <property type="entry name" value="Pentraxin_domain"/>
</dbReference>
<evidence type="ECO:0000256" key="3">
    <source>
        <dbReference type="PROSITE-ProRule" id="PRU01172"/>
    </source>
</evidence>
<organism evidence="6 7">
    <name type="scientific">Astyanax mexicanus</name>
    <name type="common">Blind cave fish</name>
    <name type="synonym">Astyanax fasciatus mexicanus</name>
    <dbReference type="NCBI Taxonomy" id="7994"/>
    <lineage>
        <taxon>Eukaryota</taxon>
        <taxon>Metazoa</taxon>
        <taxon>Chordata</taxon>
        <taxon>Craniata</taxon>
        <taxon>Vertebrata</taxon>
        <taxon>Euteleostomi</taxon>
        <taxon>Actinopterygii</taxon>
        <taxon>Neopterygii</taxon>
        <taxon>Teleostei</taxon>
        <taxon>Ostariophysi</taxon>
        <taxon>Characiformes</taxon>
        <taxon>Characoidei</taxon>
        <taxon>Acestrorhamphidae</taxon>
        <taxon>Acestrorhamphinae</taxon>
        <taxon>Astyanax</taxon>
    </lineage>
</organism>
<protein>
    <submittedName>
        <fullName evidence="6">C-reactive protein-like</fullName>
    </submittedName>
</protein>
<dbReference type="SUPFAM" id="SSF49899">
    <property type="entry name" value="Concanavalin A-like lectins/glucanases"/>
    <property type="match status" value="1"/>
</dbReference>
<dbReference type="PANTHER" id="PTHR45869">
    <property type="entry name" value="C-REACTIVE PROTEIN-RELATED"/>
    <property type="match status" value="1"/>
</dbReference>
<evidence type="ECO:0000259" key="5">
    <source>
        <dbReference type="PROSITE" id="PS51828"/>
    </source>
</evidence>
<reference evidence="6 7" key="1">
    <citation type="submission" date="2021-07" db="EMBL/GenBank/DDBJ databases">
        <authorList>
            <person name="Imarazene B."/>
            <person name="Zahm M."/>
            <person name="Klopp C."/>
            <person name="Cabau C."/>
            <person name="Beille S."/>
            <person name="Jouanno E."/>
            <person name="Castinel A."/>
            <person name="Lluch J."/>
            <person name="Gil L."/>
            <person name="Kuchtly C."/>
            <person name="Lopez Roques C."/>
            <person name="Donnadieu C."/>
            <person name="Parrinello H."/>
            <person name="Journot L."/>
            <person name="Du K."/>
            <person name="Schartl M."/>
            <person name="Retaux S."/>
            <person name="Guiguen Y."/>
        </authorList>
    </citation>
    <scope>NUCLEOTIDE SEQUENCE [LARGE SCALE GENOMIC DNA]</scope>
    <source>
        <strain evidence="6">Pach_M1</strain>
        <tissue evidence="6">Testis</tissue>
    </source>
</reference>